<gene>
    <name evidence="6" type="ORF">GCM10008174_13570</name>
</gene>
<evidence type="ECO:0000313" key="6">
    <source>
        <dbReference type="EMBL" id="GLK79616.1"/>
    </source>
</evidence>
<evidence type="ECO:0000259" key="5">
    <source>
        <dbReference type="PROSITE" id="PS51063"/>
    </source>
</evidence>
<proteinExistence type="predicted"/>
<dbReference type="InterPro" id="IPR036388">
    <property type="entry name" value="WH-like_DNA-bd_sf"/>
</dbReference>
<dbReference type="InterPro" id="IPR000595">
    <property type="entry name" value="cNMP-bd_dom"/>
</dbReference>
<dbReference type="PROSITE" id="PS50042">
    <property type="entry name" value="CNMP_BINDING_3"/>
    <property type="match status" value="1"/>
</dbReference>
<dbReference type="SMART" id="SM00100">
    <property type="entry name" value="cNMP"/>
    <property type="match status" value="1"/>
</dbReference>
<reference evidence="6" key="2">
    <citation type="submission" date="2023-01" db="EMBL/GenBank/DDBJ databases">
        <authorList>
            <person name="Sun Q."/>
            <person name="Evtushenko L."/>
        </authorList>
    </citation>
    <scope>NUCLEOTIDE SEQUENCE</scope>
    <source>
        <strain evidence="6">VKM B-2748</strain>
    </source>
</reference>
<dbReference type="GO" id="GO:0005829">
    <property type="term" value="C:cytosol"/>
    <property type="evidence" value="ECO:0007669"/>
    <property type="project" value="TreeGrafter"/>
</dbReference>
<protein>
    <recommendedName>
        <fullName evidence="8">Crp/Fnr family transcriptional regulator</fullName>
    </recommendedName>
</protein>
<comment type="caution">
    <text evidence="6">The sequence shown here is derived from an EMBL/GenBank/DDBJ whole genome shotgun (WGS) entry which is preliminary data.</text>
</comment>
<dbReference type="InterPro" id="IPR012318">
    <property type="entry name" value="HTH_CRP"/>
</dbReference>
<feature type="domain" description="Cyclic nucleotide-binding" evidence="4">
    <location>
        <begin position="46"/>
        <end position="148"/>
    </location>
</feature>
<evidence type="ECO:0000256" key="2">
    <source>
        <dbReference type="ARBA" id="ARBA00023125"/>
    </source>
</evidence>
<dbReference type="PANTHER" id="PTHR24567:SF68">
    <property type="entry name" value="DNA-BINDING TRANSCRIPTIONAL DUAL REGULATOR CRP"/>
    <property type="match status" value="1"/>
</dbReference>
<dbReference type="PROSITE" id="PS51063">
    <property type="entry name" value="HTH_CRP_2"/>
    <property type="match status" value="1"/>
</dbReference>
<dbReference type="PANTHER" id="PTHR24567">
    <property type="entry name" value="CRP FAMILY TRANSCRIPTIONAL REGULATORY PROTEIN"/>
    <property type="match status" value="1"/>
</dbReference>
<reference evidence="6" key="1">
    <citation type="journal article" date="2014" name="Int. J. Syst. Evol. Microbiol.">
        <title>Complete genome sequence of Corynebacterium casei LMG S-19264T (=DSM 44701T), isolated from a smear-ripened cheese.</title>
        <authorList>
            <consortium name="US DOE Joint Genome Institute (JGI-PGF)"/>
            <person name="Walter F."/>
            <person name="Albersmeier A."/>
            <person name="Kalinowski J."/>
            <person name="Ruckert C."/>
        </authorList>
    </citation>
    <scope>NUCLEOTIDE SEQUENCE</scope>
    <source>
        <strain evidence="6">VKM B-2748</strain>
    </source>
</reference>
<dbReference type="RefSeq" id="WP_428981241.1">
    <property type="nucleotide sequence ID" value="NZ_BSFL01000002.1"/>
</dbReference>
<evidence type="ECO:0000256" key="3">
    <source>
        <dbReference type="ARBA" id="ARBA00023163"/>
    </source>
</evidence>
<dbReference type="Gene3D" id="2.60.120.10">
    <property type="entry name" value="Jelly Rolls"/>
    <property type="match status" value="1"/>
</dbReference>
<dbReference type="GO" id="GO:0003700">
    <property type="term" value="F:DNA-binding transcription factor activity"/>
    <property type="evidence" value="ECO:0007669"/>
    <property type="project" value="TreeGrafter"/>
</dbReference>
<keyword evidence="7" id="KW-1185">Reference proteome</keyword>
<accession>A0A9W6N6S2</accession>
<evidence type="ECO:0000313" key="7">
    <source>
        <dbReference type="Proteomes" id="UP001143309"/>
    </source>
</evidence>
<keyword evidence="2" id="KW-0238">DNA-binding</keyword>
<evidence type="ECO:0008006" key="8">
    <source>
        <dbReference type="Google" id="ProtNLM"/>
    </source>
</evidence>
<dbReference type="InterPro" id="IPR050397">
    <property type="entry name" value="Env_Response_Regulators"/>
</dbReference>
<keyword evidence="1" id="KW-0805">Transcription regulation</keyword>
<dbReference type="GO" id="GO:0003677">
    <property type="term" value="F:DNA binding"/>
    <property type="evidence" value="ECO:0007669"/>
    <property type="project" value="UniProtKB-KW"/>
</dbReference>
<dbReference type="Pfam" id="PF13545">
    <property type="entry name" value="HTH_Crp_2"/>
    <property type="match status" value="1"/>
</dbReference>
<dbReference type="AlphaFoldDB" id="A0A9W6N6S2"/>
<dbReference type="SUPFAM" id="SSF46785">
    <property type="entry name" value="Winged helix' DNA-binding domain"/>
    <property type="match status" value="1"/>
</dbReference>
<name>A0A9W6N6S2_9HYPH</name>
<organism evidence="6 7">
    <name type="scientific">Methylopila turkensis</name>
    <dbReference type="NCBI Taxonomy" id="1437816"/>
    <lineage>
        <taxon>Bacteria</taxon>
        <taxon>Pseudomonadati</taxon>
        <taxon>Pseudomonadota</taxon>
        <taxon>Alphaproteobacteria</taxon>
        <taxon>Hyphomicrobiales</taxon>
        <taxon>Methylopilaceae</taxon>
        <taxon>Methylopila</taxon>
    </lineage>
</organism>
<dbReference type="SUPFAM" id="SSF51206">
    <property type="entry name" value="cAMP-binding domain-like"/>
    <property type="match status" value="1"/>
</dbReference>
<dbReference type="InterPro" id="IPR018490">
    <property type="entry name" value="cNMP-bd_dom_sf"/>
</dbReference>
<feature type="domain" description="HTH crp-type" evidence="5">
    <location>
        <begin position="180"/>
        <end position="253"/>
    </location>
</feature>
<dbReference type="Gene3D" id="1.10.10.10">
    <property type="entry name" value="Winged helix-like DNA-binding domain superfamily/Winged helix DNA-binding domain"/>
    <property type="match status" value="1"/>
</dbReference>
<dbReference type="Pfam" id="PF00027">
    <property type="entry name" value="cNMP_binding"/>
    <property type="match status" value="1"/>
</dbReference>
<dbReference type="InterPro" id="IPR014710">
    <property type="entry name" value="RmlC-like_jellyroll"/>
</dbReference>
<evidence type="ECO:0000256" key="1">
    <source>
        <dbReference type="ARBA" id="ARBA00023015"/>
    </source>
</evidence>
<dbReference type="SMART" id="SM00419">
    <property type="entry name" value="HTH_CRP"/>
    <property type="match status" value="1"/>
</dbReference>
<dbReference type="EMBL" id="BSFL01000002">
    <property type="protein sequence ID" value="GLK79616.1"/>
    <property type="molecule type" value="Genomic_DNA"/>
</dbReference>
<dbReference type="Proteomes" id="UP001143309">
    <property type="component" value="Unassembled WGS sequence"/>
</dbReference>
<evidence type="ECO:0000259" key="4">
    <source>
        <dbReference type="PROSITE" id="PS50042"/>
    </source>
</evidence>
<sequence>MQPSTAAAWPPLQSAHPAVAAPAAALLLSDGEAQATAPGAQRQRPLLEGLTESERRQVLERGRKRVLYRGGTLFSQGSPHDGIYLIESGRIRVFYAAPSGREITLAYWYPGNFVGGPEVFGGAPHVWSGMAASNSSVVHLPGAALRDLATQIPALAIGLIDGLVFKGKCYSTMAQMLGTRSITERLAHLLLHLADLYGVPDDDGVLIAASFTHADLAHLVGATRQWVTISLKRLAERGVVEARRSDILIRRPDVLAQMRSSGDA</sequence>
<keyword evidence="3" id="KW-0804">Transcription</keyword>
<dbReference type="CDD" id="cd00038">
    <property type="entry name" value="CAP_ED"/>
    <property type="match status" value="1"/>
</dbReference>
<dbReference type="InterPro" id="IPR036390">
    <property type="entry name" value="WH_DNA-bd_sf"/>
</dbReference>